<dbReference type="RefSeq" id="WP_026641987.1">
    <property type="nucleotide sequence ID" value="NZ_JGZU01000011.1"/>
</dbReference>
<feature type="compositionally biased region" description="Polar residues" evidence="1">
    <location>
        <begin position="17"/>
        <end position="36"/>
    </location>
</feature>
<reference evidence="2 3" key="1">
    <citation type="submission" date="2014-03" db="EMBL/GenBank/DDBJ databases">
        <title>Genomics of Bifidobacteria.</title>
        <authorList>
            <person name="Ventura M."/>
            <person name="Milani C."/>
            <person name="Lugli G.A."/>
        </authorList>
    </citation>
    <scope>NUCLEOTIDE SEQUENCE [LARGE SCALE GENOMIC DNA]</scope>
    <source>
        <strain evidence="2 3">JCM 13495</strain>
    </source>
</reference>
<feature type="region of interest" description="Disordered" evidence="1">
    <location>
        <begin position="1"/>
        <end position="98"/>
    </location>
</feature>
<keyword evidence="3" id="KW-1185">Reference proteome</keyword>
<name>A0A087EDR9_9BIFI</name>
<organism evidence="2 3">
    <name type="scientific">Bifidobacterium tsurumiense</name>
    <dbReference type="NCBI Taxonomy" id="356829"/>
    <lineage>
        <taxon>Bacteria</taxon>
        <taxon>Bacillati</taxon>
        <taxon>Actinomycetota</taxon>
        <taxon>Actinomycetes</taxon>
        <taxon>Bifidobacteriales</taxon>
        <taxon>Bifidobacteriaceae</taxon>
        <taxon>Bifidobacterium</taxon>
    </lineage>
</organism>
<evidence type="ECO:0000256" key="1">
    <source>
        <dbReference type="SAM" id="MobiDB-lite"/>
    </source>
</evidence>
<evidence type="ECO:0000313" key="3">
    <source>
        <dbReference type="Proteomes" id="UP000029080"/>
    </source>
</evidence>
<sequence length="98" mass="11025">MSGEEYRQDGQQAYDPNGQQSWQTPEETQQVDSATAQAPVDPQMEPVQEAATQQFQYGSQQPPMDPQQTVQYQQAPVEYSQQPTQTWQQDPNGYGVSA</sequence>
<feature type="compositionally biased region" description="Polar residues" evidence="1">
    <location>
        <begin position="50"/>
        <end position="91"/>
    </location>
</feature>
<accession>A0A087EDR9</accession>
<dbReference type="Proteomes" id="UP000029080">
    <property type="component" value="Unassembled WGS sequence"/>
</dbReference>
<protein>
    <submittedName>
        <fullName evidence="2">Uncharacterized protein</fullName>
    </submittedName>
</protein>
<gene>
    <name evidence="2" type="ORF">BITS_1058</name>
</gene>
<proteinExistence type="predicted"/>
<comment type="caution">
    <text evidence="2">The sequence shown here is derived from an EMBL/GenBank/DDBJ whole genome shotgun (WGS) entry which is preliminary data.</text>
</comment>
<dbReference type="AlphaFoldDB" id="A0A087EDR9"/>
<dbReference type="EMBL" id="JGZU01000011">
    <property type="protein sequence ID" value="KFJ05920.1"/>
    <property type="molecule type" value="Genomic_DNA"/>
</dbReference>
<evidence type="ECO:0000313" key="2">
    <source>
        <dbReference type="EMBL" id="KFJ05920.1"/>
    </source>
</evidence>